<sequence length="153" mass="16182">MIALLQRVSQASVSVEGETVGEIGAGLMVLLGVERGDGFAQADRILERILGYRVFADCEGRMNLSLRDTQGGLLLVSQFTLAADTDKGMRPGFASAADPEQARACFEHLVGAARAQHAPVATGRFGANMSVALVNEGPVTFRLRVPPDEAGRV</sequence>
<dbReference type="HAMAP" id="MF_00518">
    <property type="entry name" value="Deacylase_Dtd"/>
    <property type="match status" value="1"/>
</dbReference>
<comment type="catalytic activity">
    <reaction evidence="3">
        <text>glycyl-tRNA(Ala) + H2O = tRNA(Ala) + glycine + H(+)</text>
        <dbReference type="Rhea" id="RHEA:53744"/>
        <dbReference type="Rhea" id="RHEA-COMP:9657"/>
        <dbReference type="Rhea" id="RHEA-COMP:13640"/>
        <dbReference type="ChEBI" id="CHEBI:15377"/>
        <dbReference type="ChEBI" id="CHEBI:15378"/>
        <dbReference type="ChEBI" id="CHEBI:57305"/>
        <dbReference type="ChEBI" id="CHEBI:78442"/>
        <dbReference type="ChEBI" id="CHEBI:78522"/>
    </reaction>
</comment>
<dbReference type="GO" id="GO:0051500">
    <property type="term" value="F:D-tyrosyl-tRNA(Tyr) deacylase activity"/>
    <property type="evidence" value="ECO:0007669"/>
    <property type="project" value="TreeGrafter"/>
</dbReference>
<dbReference type="Pfam" id="PF02580">
    <property type="entry name" value="Tyr_Deacylase"/>
    <property type="match status" value="1"/>
</dbReference>
<dbReference type="KEGG" id="aaeo:BJI67_14940"/>
<dbReference type="Proteomes" id="UP000095342">
    <property type="component" value="Chromosome"/>
</dbReference>
<dbReference type="Gene3D" id="3.50.80.10">
    <property type="entry name" value="D-tyrosyl-tRNA(Tyr) deacylase"/>
    <property type="match status" value="1"/>
</dbReference>
<feature type="short sequence motif" description="Gly-cisPro motif, important for rejection of L-amino acids" evidence="3">
    <location>
        <begin position="137"/>
        <end position="138"/>
    </location>
</feature>
<dbReference type="FunFam" id="3.50.80.10:FF:000001">
    <property type="entry name" value="D-aminoacyl-tRNA deacylase"/>
    <property type="match status" value="1"/>
</dbReference>
<comment type="subunit">
    <text evidence="3">Homodimer.</text>
</comment>
<dbReference type="EC" id="3.1.1.96" evidence="3"/>
<reference evidence="4 5" key="1">
    <citation type="submission" date="2016-09" db="EMBL/GenBank/DDBJ databases">
        <title>Acidihalobacter prosperus V6 (DSM14174).</title>
        <authorList>
            <person name="Khaleque H.N."/>
            <person name="Ramsay J.P."/>
            <person name="Murphy R.J.T."/>
            <person name="Kaksonen A.H."/>
            <person name="Boxall N.J."/>
            <person name="Watkin E.L.J."/>
        </authorList>
    </citation>
    <scope>NUCLEOTIDE SEQUENCE [LARGE SCALE GENOMIC DNA]</scope>
    <source>
        <strain evidence="4 5">V6</strain>
    </source>
</reference>
<dbReference type="GO" id="GO:0019478">
    <property type="term" value="P:D-amino acid catabolic process"/>
    <property type="evidence" value="ECO:0007669"/>
    <property type="project" value="UniProtKB-UniRule"/>
</dbReference>
<dbReference type="SUPFAM" id="SSF69500">
    <property type="entry name" value="DTD-like"/>
    <property type="match status" value="1"/>
</dbReference>
<accession>A0A1D8KB52</accession>
<dbReference type="GO" id="GO:0106026">
    <property type="term" value="F:Gly-tRNA(Ala) deacylase activity"/>
    <property type="evidence" value="ECO:0007669"/>
    <property type="project" value="UniProtKB-UniRule"/>
</dbReference>
<dbReference type="NCBIfam" id="TIGR00256">
    <property type="entry name" value="D-aminoacyl-tRNA deacylase"/>
    <property type="match status" value="1"/>
</dbReference>
<comment type="domain">
    <text evidence="3">A Gly-cisPro motif from one monomer fits into the active site of the other monomer to allow specific chiral rejection of L-amino acids.</text>
</comment>
<dbReference type="GO" id="GO:0000049">
    <property type="term" value="F:tRNA binding"/>
    <property type="evidence" value="ECO:0007669"/>
    <property type="project" value="UniProtKB-UniRule"/>
</dbReference>
<dbReference type="GO" id="GO:0005737">
    <property type="term" value="C:cytoplasm"/>
    <property type="evidence" value="ECO:0007669"/>
    <property type="project" value="UniProtKB-SubCell"/>
</dbReference>
<dbReference type="InterPro" id="IPR003732">
    <property type="entry name" value="Daa-tRNA_deacyls_DTD"/>
</dbReference>
<dbReference type="EMBL" id="CP017448">
    <property type="protein sequence ID" value="AOV18184.1"/>
    <property type="molecule type" value="Genomic_DNA"/>
</dbReference>
<evidence type="ECO:0000256" key="2">
    <source>
        <dbReference type="ARBA" id="ARBA00022801"/>
    </source>
</evidence>
<evidence type="ECO:0000256" key="3">
    <source>
        <dbReference type="HAMAP-Rule" id="MF_00518"/>
    </source>
</evidence>
<evidence type="ECO:0000256" key="1">
    <source>
        <dbReference type="ARBA" id="ARBA00009673"/>
    </source>
</evidence>
<comment type="function">
    <text evidence="3">An aminoacyl-tRNA editing enzyme that deacylates mischarged D-aminoacyl-tRNAs. Also deacylates mischarged glycyl-tRNA(Ala), protecting cells against glycine mischarging by AlaRS. Acts via tRNA-based rather than protein-based catalysis; rejects L-amino acids rather than detecting D-amino acids in the active site. By recycling D-aminoacyl-tRNA to D-amino acids and free tRNA molecules, this enzyme counteracts the toxicity associated with the formation of D-aminoacyl-tRNA entities in vivo and helps enforce protein L-homochirality.</text>
</comment>
<comment type="subcellular location">
    <subcellularLocation>
        <location evidence="3">Cytoplasm</location>
    </subcellularLocation>
</comment>
<evidence type="ECO:0000313" key="5">
    <source>
        <dbReference type="Proteomes" id="UP000095342"/>
    </source>
</evidence>
<dbReference type="GO" id="GO:0043908">
    <property type="term" value="F:Ser(Gly)-tRNA(Ala) hydrolase activity"/>
    <property type="evidence" value="ECO:0007669"/>
    <property type="project" value="UniProtKB-UniRule"/>
</dbReference>
<dbReference type="AlphaFoldDB" id="A0A1D8KB52"/>
<keyword evidence="5" id="KW-1185">Reference proteome</keyword>
<keyword evidence="3" id="KW-0820">tRNA-binding</keyword>
<dbReference type="EC" id="3.1.1.-" evidence="3"/>
<proteinExistence type="inferred from homology"/>
<dbReference type="RefSeq" id="WP_070073714.1">
    <property type="nucleotide sequence ID" value="NZ_CP017448.1"/>
</dbReference>
<keyword evidence="3" id="KW-0694">RNA-binding</keyword>
<evidence type="ECO:0000313" key="4">
    <source>
        <dbReference type="EMBL" id="AOV18184.1"/>
    </source>
</evidence>
<dbReference type="PANTHER" id="PTHR10472">
    <property type="entry name" value="D-TYROSYL-TRNA TYR DEACYLASE"/>
    <property type="match status" value="1"/>
</dbReference>
<comment type="similarity">
    <text evidence="1 3">Belongs to the DTD family.</text>
</comment>
<dbReference type="InterPro" id="IPR023509">
    <property type="entry name" value="DTD-like_sf"/>
</dbReference>
<dbReference type="PANTHER" id="PTHR10472:SF5">
    <property type="entry name" value="D-AMINOACYL-TRNA DEACYLASE 1"/>
    <property type="match status" value="1"/>
</dbReference>
<gene>
    <name evidence="3" type="primary">dtd</name>
    <name evidence="4" type="ORF">BJI67_14940</name>
</gene>
<organism evidence="4 5">
    <name type="scientific">Acidihalobacter aeolianus</name>
    <dbReference type="NCBI Taxonomy" id="2792603"/>
    <lineage>
        <taxon>Bacteria</taxon>
        <taxon>Pseudomonadati</taxon>
        <taxon>Pseudomonadota</taxon>
        <taxon>Gammaproteobacteria</taxon>
        <taxon>Chromatiales</taxon>
        <taxon>Ectothiorhodospiraceae</taxon>
        <taxon>Acidihalobacter</taxon>
    </lineage>
</organism>
<protein>
    <recommendedName>
        <fullName evidence="3">D-aminoacyl-tRNA deacylase</fullName>
        <shortName evidence="3">DTD</shortName>
        <ecNumber evidence="3">3.1.1.96</ecNumber>
    </recommendedName>
    <alternativeName>
        <fullName evidence="3">Gly-tRNA(Ala) deacylase</fullName>
        <ecNumber evidence="3">3.1.1.-</ecNumber>
    </alternativeName>
</protein>
<keyword evidence="3" id="KW-0963">Cytoplasm</keyword>
<name>A0A1D8KB52_9GAMM</name>
<comment type="catalytic activity">
    <reaction evidence="3">
        <text>a D-aminoacyl-tRNA + H2O = a tRNA + a D-alpha-amino acid + H(+)</text>
        <dbReference type="Rhea" id="RHEA:13953"/>
        <dbReference type="Rhea" id="RHEA-COMP:10123"/>
        <dbReference type="Rhea" id="RHEA-COMP:10124"/>
        <dbReference type="ChEBI" id="CHEBI:15377"/>
        <dbReference type="ChEBI" id="CHEBI:15378"/>
        <dbReference type="ChEBI" id="CHEBI:59871"/>
        <dbReference type="ChEBI" id="CHEBI:78442"/>
        <dbReference type="ChEBI" id="CHEBI:79333"/>
        <dbReference type="EC" id="3.1.1.96"/>
    </reaction>
</comment>
<keyword evidence="2 3" id="KW-0378">Hydrolase</keyword>